<evidence type="ECO:0000256" key="6">
    <source>
        <dbReference type="ARBA" id="ARBA00049348"/>
    </source>
</evidence>
<dbReference type="PROSITE" id="PS00374">
    <property type="entry name" value="MGMT"/>
    <property type="match status" value="1"/>
</dbReference>
<evidence type="ECO:0000256" key="1">
    <source>
        <dbReference type="ARBA" id="ARBA00001286"/>
    </source>
</evidence>
<organism evidence="8 9">
    <name type="scientific">Labrys miyagiensis</name>
    <dbReference type="NCBI Taxonomy" id="346912"/>
    <lineage>
        <taxon>Bacteria</taxon>
        <taxon>Pseudomonadati</taxon>
        <taxon>Pseudomonadota</taxon>
        <taxon>Alphaproteobacteria</taxon>
        <taxon>Hyphomicrobiales</taxon>
        <taxon>Xanthobacteraceae</taxon>
        <taxon>Labrys</taxon>
    </lineage>
</organism>
<dbReference type="InterPro" id="IPR036631">
    <property type="entry name" value="MGMT_N_sf"/>
</dbReference>
<dbReference type="InterPro" id="IPR036388">
    <property type="entry name" value="WH-like_DNA-bd_sf"/>
</dbReference>
<dbReference type="PANTHER" id="PTHR10815:SF14">
    <property type="entry name" value="BIFUNCTIONAL TRANSCRIPTIONAL ACTIVATOR_DNA REPAIR ENZYME ADA"/>
    <property type="match status" value="1"/>
</dbReference>
<dbReference type="NCBIfam" id="TIGR00589">
    <property type="entry name" value="ogt"/>
    <property type="match status" value="1"/>
</dbReference>
<dbReference type="PANTHER" id="PTHR10815">
    <property type="entry name" value="METHYLATED-DNA--PROTEIN-CYSTEINE METHYLTRANSFERASE"/>
    <property type="match status" value="1"/>
</dbReference>
<dbReference type="SUPFAM" id="SSF46767">
    <property type="entry name" value="Methylated DNA-protein cysteine methyltransferase, C-terminal domain"/>
    <property type="match status" value="1"/>
</dbReference>
<keyword evidence="3" id="KW-0808">Transferase</keyword>
<name>A0ABQ6CLG4_9HYPH</name>
<comment type="caution">
    <text evidence="8">The sequence shown here is derived from an EMBL/GenBank/DDBJ whole genome shotgun (WGS) entry which is preliminary data.</text>
</comment>
<dbReference type="Pfam" id="PF01035">
    <property type="entry name" value="DNA_binding_1"/>
    <property type="match status" value="1"/>
</dbReference>
<comment type="catalytic activity">
    <reaction evidence="1">
        <text>a 4-O-methyl-thymidine in DNA + L-cysteinyl-[protein] = a thymidine in DNA + S-methyl-L-cysteinyl-[protein]</text>
        <dbReference type="Rhea" id="RHEA:53428"/>
        <dbReference type="Rhea" id="RHEA-COMP:10131"/>
        <dbReference type="Rhea" id="RHEA-COMP:10132"/>
        <dbReference type="Rhea" id="RHEA-COMP:13555"/>
        <dbReference type="Rhea" id="RHEA-COMP:13556"/>
        <dbReference type="ChEBI" id="CHEBI:29950"/>
        <dbReference type="ChEBI" id="CHEBI:82612"/>
        <dbReference type="ChEBI" id="CHEBI:137386"/>
        <dbReference type="ChEBI" id="CHEBI:137387"/>
        <dbReference type="EC" id="2.1.1.63"/>
    </reaction>
</comment>
<feature type="domain" description="Methylated-DNA-[protein]-cysteine S-methyltransferase DNA binding" evidence="7">
    <location>
        <begin position="87"/>
        <end position="164"/>
    </location>
</feature>
<evidence type="ECO:0000256" key="2">
    <source>
        <dbReference type="ARBA" id="ARBA00022603"/>
    </source>
</evidence>
<dbReference type="Gene3D" id="3.30.160.70">
    <property type="entry name" value="Methylated DNA-protein cysteine methyltransferase domain"/>
    <property type="match status" value="1"/>
</dbReference>
<evidence type="ECO:0000313" key="9">
    <source>
        <dbReference type="Proteomes" id="UP001156882"/>
    </source>
</evidence>
<dbReference type="CDD" id="cd06445">
    <property type="entry name" value="ATase"/>
    <property type="match status" value="1"/>
</dbReference>
<sequence>MSDLIRHAWGSSSLGDFLVAASDRGLVAFEFGNEWEGLLDALQERLPEATLEPDDVGLAETVTRLARLIDHPEEDPGLPLDPRGNGYQLKVWQLLREIPAGETISYGALAARLGTRDPRDVTKAIADNALAILIPCHRVLKKDGSISGYRWGVRRKRALLERERRAMAQRAA</sequence>
<dbReference type="InterPro" id="IPR001497">
    <property type="entry name" value="MethylDNA_cys_MeTrfase_AS"/>
</dbReference>
<comment type="catalytic activity">
    <reaction evidence="6">
        <text>a 6-O-methyl-2'-deoxyguanosine in DNA + L-cysteinyl-[protein] = S-methyl-L-cysteinyl-[protein] + a 2'-deoxyguanosine in DNA</text>
        <dbReference type="Rhea" id="RHEA:24000"/>
        <dbReference type="Rhea" id="RHEA-COMP:10131"/>
        <dbReference type="Rhea" id="RHEA-COMP:10132"/>
        <dbReference type="Rhea" id="RHEA-COMP:11367"/>
        <dbReference type="Rhea" id="RHEA-COMP:11368"/>
        <dbReference type="ChEBI" id="CHEBI:29950"/>
        <dbReference type="ChEBI" id="CHEBI:82612"/>
        <dbReference type="ChEBI" id="CHEBI:85445"/>
        <dbReference type="ChEBI" id="CHEBI:85448"/>
        <dbReference type="EC" id="2.1.1.63"/>
    </reaction>
</comment>
<proteinExistence type="predicted"/>
<keyword evidence="4" id="KW-0227">DNA damage</keyword>
<evidence type="ECO:0000256" key="4">
    <source>
        <dbReference type="ARBA" id="ARBA00022763"/>
    </source>
</evidence>
<dbReference type="SUPFAM" id="SSF53155">
    <property type="entry name" value="Methylated DNA-protein cysteine methyltransferase domain"/>
    <property type="match status" value="1"/>
</dbReference>
<keyword evidence="5" id="KW-0234">DNA repair</keyword>
<protein>
    <recommendedName>
        <fullName evidence="7">Methylated-DNA-[protein]-cysteine S-methyltransferase DNA binding domain-containing protein</fullName>
    </recommendedName>
</protein>
<keyword evidence="2" id="KW-0489">Methyltransferase</keyword>
<keyword evidence="9" id="KW-1185">Reference proteome</keyword>
<dbReference type="RefSeq" id="WP_284312711.1">
    <property type="nucleotide sequence ID" value="NZ_BSPC01000024.1"/>
</dbReference>
<dbReference type="Gene3D" id="1.10.10.10">
    <property type="entry name" value="Winged helix-like DNA-binding domain superfamily/Winged helix DNA-binding domain"/>
    <property type="match status" value="1"/>
</dbReference>
<dbReference type="EMBL" id="BSPC01000024">
    <property type="protein sequence ID" value="GLS19705.1"/>
    <property type="molecule type" value="Genomic_DNA"/>
</dbReference>
<dbReference type="Proteomes" id="UP001156882">
    <property type="component" value="Unassembled WGS sequence"/>
</dbReference>
<accession>A0ABQ6CLG4</accession>
<dbReference type="InterPro" id="IPR014048">
    <property type="entry name" value="MethylDNA_cys_MeTrfase_DNA-bd"/>
</dbReference>
<reference evidence="9" key="1">
    <citation type="journal article" date="2019" name="Int. J. Syst. Evol. Microbiol.">
        <title>The Global Catalogue of Microorganisms (GCM) 10K type strain sequencing project: providing services to taxonomists for standard genome sequencing and annotation.</title>
        <authorList>
            <consortium name="The Broad Institute Genomics Platform"/>
            <consortium name="The Broad Institute Genome Sequencing Center for Infectious Disease"/>
            <person name="Wu L."/>
            <person name="Ma J."/>
        </authorList>
    </citation>
    <scope>NUCLEOTIDE SEQUENCE [LARGE SCALE GENOMIC DNA]</scope>
    <source>
        <strain evidence="9">NBRC 101365</strain>
    </source>
</reference>
<evidence type="ECO:0000313" key="8">
    <source>
        <dbReference type="EMBL" id="GLS19705.1"/>
    </source>
</evidence>
<dbReference type="InterPro" id="IPR036217">
    <property type="entry name" value="MethylDNA_cys_MeTrfase_DNAb"/>
</dbReference>
<gene>
    <name evidence="8" type="ORF">GCM10007874_27220</name>
</gene>
<evidence type="ECO:0000259" key="7">
    <source>
        <dbReference type="Pfam" id="PF01035"/>
    </source>
</evidence>
<evidence type="ECO:0000256" key="5">
    <source>
        <dbReference type="ARBA" id="ARBA00023204"/>
    </source>
</evidence>
<evidence type="ECO:0000256" key="3">
    <source>
        <dbReference type="ARBA" id="ARBA00022679"/>
    </source>
</evidence>